<feature type="compositionally biased region" description="Polar residues" evidence="1">
    <location>
        <begin position="152"/>
        <end position="168"/>
    </location>
</feature>
<dbReference type="Proteomes" id="UP000027195">
    <property type="component" value="Unassembled WGS sequence"/>
</dbReference>
<dbReference type="AlphaFoldDB" id="A0A067MCA0"/>
<accession>A0A067MCA0</accession>
<organism evidence="2 3">
    <name type="scientific">Botryobasidium botryosum (strain FD-172 SS1)</name>
    <dbReference type="NCBI Taxonomy" id="930990"/>
    <lineage>
        <taxon>Eukaryota</taxon>
        <taxon>Fungi</taxon>
        <taxon>Dikarya</taxon>
        <taxon>Basidiomycota</taxon>
        <taxon>Agaricomycotina</taxon>
        <taxon>Agaricomycetes</taxon>
        <taxon>Cantharellales</taxon>
        <taxon>Botryobasidiaceae</taxon>
        <taxon>Botryobasidium</taxon>
    </lineage>
</organism>
<feature type="region of interest" description="Disordered" evidence="1">
    <location>
        <begin position="202"/>
        <end position="279"/>
    </location>
</feature>
<gene>
    <name evidence="2" type="ORF">BOTBODRAFT_37293</name>
</gene>
<evidence type="ECO:0000313" key="3">
    <source>
        <dbReference type="Proteomes" id="UP000027195"/>
    </source>
</evidence>
<sequence length="479" mass="52150">MMFSTFVFAGAHTAKQAWAVVVAIGRAAFQMLRLSFRFVFALIMPITSPSRILHPGSPPRPQVKLQYTSPFGEEGEQAASWDVEVGTEEVYSVPSDERDALVKSSVEVAKAEVSLYTRPNTLIISASSPVIEISKGSIQPRIGVHSEVKHAQVSSASSPVRNASQDSQVGEVVGEGREDEGILVLDFAARVQVNKKPLSRYQQDTLTSARKRRSKYTLSSPPATPGPSPTRTSRLAKVTPTLARPALSTSASPAMPRVPLASRTNMPSTPARAPQLKKKNVAAQLRVPKESAVVNELSSPAPPAPEPATVPVNVPVAAPAVVPALVAATSSAPSAPRVHDMEIIMKRIVDVPAQKIYRVIHADSDEELVNEKSTMNTYMISFIKSTQLNSPQMIINMIEGAPKYARHRFYDELMMNGEDFDTNKVAKEKWEKGGGRKREAGVSKSRVAEAVEQWESRYSVYTGVEGDSAGLRLRKNFRL</sequence>
<feature type="region of interest" description="Disordered" evidence="1">
    <location>
        <begin position="150"/>
        <end position="175"/>
    </location>
</feature>
<evidence type="ECO:0000256" key="1">
    <source>
        <dbReference type="SAM" id="MobiDB-lite"/>
    </source>
</evidence>
<keyword evidence="3" id="KW-1185">Reference proteome</keyword>
<dbReference type="EMBL" id="KL198081">
    <property type="protein sequence ID" value="KDQ09221.1"/>
    <property type="molecule type" value="Genomic_DNA"/>
</dbReference>
<name>A0A067MCA0_BOTB1</name>
<proteinExistence type="predicted"/>
<protein>
    <submittedName>
        <fullName evidence="2">Uncharacterized protein</fullName>
    </submittedName>
</protein>
<reference evidence="3" key="1">
    <citation type="journal article" date="2014" name="Proc. Natl. Acad. Sci. U.S.A.">
        <title>Extensive sampling of basidiomycete genomes demonstrates inadequacy of the white-rot/brown-rot paradigm for wood decay fungi.</title>
        <authorList>
            <person name="Riley R."/>
            <person name="Salamov A.A."/>
            <person name="Brown D.W."/>
            <person name="Nagy L.G."/>
            <person name="Floudas D."/>
            <person name="Held B.W."/>
            <person name="Levasseur A."/>
            <person name="Lombard V."/>
            <person name="Morin E."/>
            <person name="Otillar R."/>
            <person name="Lindquist E.A."/>
            <person name="Sun H."/>
            <person name="LaButti K.M."/>
            <person name="Schmutz J."/>
            <person name="Jabbour D."/>
            <person name="Luo H."/>
            <person name="Baker S.E."/>
            <person name="Pisabarro A.G."/>
            <person name="Walton J.D."/>
            <person name="Blanchette R.A."/>
            <person name="Henrissat B."/>
            <person name="Martin F."/>
            <person name="Cullen D."/>
            <person name="Hibbett D.S."/>
            <person name="Grigoriev I.V."/>
        </authorList>
    </citation>
    <scope>NUCLEOTIDE SEQUENCE [LARGE SCALE GENOMIC DNA]</scope>
    <source>
        <strain evidence="3">FD-172 SS1</strain>
    </source>
</reference>
<evidence type="ECO:0000313" key="2">
    <source>
        <dbReference type="EMBL" id="KDQ09221.1"/>
    </source>
</evidence>
<dbReference type="InParanoid" id="A0A067MCA0"/>
<dbReference type="HOGENOM" id="CLU_569842_0_0_1"/>